<gene>
    <name evidence="5" type="ORF">AAME72_02775</name>
</gene>
<dbReference type="InterPro" id="IPR052708">
    <property type="entry name" value="PxpC"/>
</dbReference>
<organism evidence="5">
    <name type="scientific">Leifsonia sp. NPDC080035</name>
    <dbReference type="NCBI Taxonomy" id="3143936"/>
    <lineage>
        <taxon>Bacteria</taxon>
        <taxon>Bacillati</taxon>
        <taxon>Actinomycetota</taxon>
        <taxon>Actinomycetes</taxon>
        <taxon>Micrococcales</taxon>
        <taxon>Microbacteriaceae</taxon>
        <taxon>Leifsonia</taxon>
    </lineage>
</organism>
<evidence type="ECO:0000259" key="4">
    <source>
        <dbReference type="SMART" id="SM00797"/>
    </source>
</evidence>
<feature type="domain" description="Carboxyltransferase" evidence="4">
    <location>
        <begin position="28"/>
        <end position="309"/>
    </location>
</feature>
<dbReference type="Pfam" id="PF02626">
    <property type="entry name" value="CT_A_B"/>
    <property type="match status" value="1"/>
</dbReference>
<dbReference type="InterPro" id="IPR003778">
    <property type="entry name" value="CT_A_B"/>
</dbReference>
<evidence type="ECO:0000256" key="1">
    <source>
        <dbReference type="ARBA" id="ARBA00022741"/>
    </source>
</evidence>
<keyword evidence="1" id="KW-0547">Nucleotide-binding</keyword>
<dbReference type="AlphaFoldDB" id="A0AAU7GBH7"/>
<reference evidence="5" key="1">
    <citation type="submission" date="2024-05" db="EMBL/GenBank/DDBJ databases">
        <title>The Natural Products Discovery Center: Release of the First 8490 Sequenced Strains for Exploring Actinobacteria Biosynthetic Diversity.</title>
        <authorList>
            <person name="Kalkreuter E."/>
            <person name="Kautsar S.A."/>
            <person name="Yang D."/>
            <person name="Bader C.D."/>
            <person name="Teijaro C.N."/>
            <person name="Fluegel L."/>
            <person name="Davis C.M."/>
            <person name="Simpson J.R."/>
            <person name="Lauterbach L."/>
            <person name="Steele A.D."/>
            <person name="Gui C."/>
            <person name="Meng S."/>
            <person name="Li G."/>
            <person name="Viehrig K."/>
            <person name="Ye F."/>
            <person name="Su P."/>
            <person name="Kiefer A.F."/>
            <person name="Nichols A."/>
            <person name="Cepeda A.J."/>
            <person name="Yan W."/>
            <person name="Fan B."/>
            <person name="Jiang Y."/>
            <person name="Adhikari A."/>
            <person name="Zheng C.-J."/>
            <person name="Schuster L."/>
            <person name="Cowan T.M."/>
            <person name="Smanski M.J."/>
            <person name="Chevrette M.G."/>
            <person name="de Carvalho L.P.S."/>
            <person name="Shen B."/>
        </authorList>
    </citation>
    <scope>NUCLEOTIDE SEQUENCE</scope>
    <source>
        <strain evidence="5">NPDC080035</strain>
    </source>
</reference>
<dbReference type="InterPro" id="IPR029000">
    <property type="entry name" value="Cyclophilin-like_dom_sf"/>
</dbReference>
<dbReference type="Gene3D" id="2.40.100.10">
    <property type="entry name" value="Cyclophilin-like"/>
    <property type="match status" value="1"/>
</dbReference>
<dbReference type="PANTHER" id="PTHR43309">
    <property type="entry name" value="5-OXOPROLINASE SUBUNIT C"/>
    <property type="match status" value="1"/>
</dbReference>
<proteinExistence type="predicted"/>
<evidence type="ECO:0000256" key="2">
    <source>
        <dbReference type="ARBA" id="ARBA00022801"/>
    </source>
</evidence>
<dbReference type="SMART" id="SM00797">
    <property type="entry name" value="AHS2"/>
    <property type="match status" value="1"/>
</dbReference>
<dbReference type="EMBL" id="CP157390">
    <property type="protein sequence ID" value="XBM48790.1"/>
    <property type="molecule type" value="Genomic_DNA"/>
</dbReference>
<dbReference type="SUPFAM" id="SSF50891">
    <property type="entry name" value="Cyclophilin-like"/>
    <property type="match status" value="1"/>
</dbReference>
<dbReference type="GO" id="GO:0005524">
    <property type="term" value="F:ATP binding"/>
    <property type="evidence" value="ECO:0007669"/>
    <property type="project" value="UniProtKB-KW"/>
</dbReference>
<evidence type="ECO:0000256" key="3">
    <source>
        <dbReference type="ARBA" id="ARBA00022840"/>
    </source>
</evidence>
<keyword evidence="2" id="KW-0378">Hydrolase</keyword>
<protein>
    <submittedName>
        <fullName evidence="5">Biotin-dependent carboxyltransferase family protein</fullName>
    </submittedName>
</protein>
<sequence length="309" mass="31750">MSRHARLRIVQPGPLALVEDLGRPGLAAVGVGVSGALDRGALRLANRLVGNDEDLAGLELLVGGFEARLDGDAPVWFAVTGAPGAVLLDGRPVDAFAAVRAEPGQTILIAPAVSGVRRVLAVRGGIDVDAVLGSRSRDTLSGIGPEPLSAGDVLPVGPAPVTGVPALDFLPVVAAPDGSGGPVEVRAHRGPRADWFTDTALEVFFAVPWRVSAQTDRVGARLDPPRIPAHAAGVHPHATPLLERAVTAELPSEPMVAGSVQVSPDGRPTVLLADHPVTGGYPVIAVVADADLDRFAQLRPGDAVLFRHA</sequence>
<keyword evidence="3" id="KW-0067">ATP-binding</keyword>
<dbReference type="PANTHER" id="PTHR43309:SF3">
    <property type="entry name" value="5-OXOPROLINASE SUBUNIT C"/>
    <property type="match status" value="1"/>
</dbReference>
<evidence type="ECO:0000313" key="5">
    <source>
        <dbReference type="EMBL" id="XBM48790.1"/>
    </source>
</evidence>
<name>A0AAU7GBH7_9MICO</name>
<accession>A0AAU7GBH7</accession>
<dbReference type="NCBIfam" id="TIGR00724">
    <property type="entry name" value="urea_amlyse_rel"/>
    <property type="match status" value="1"/>
</dbReference>
<dbReference type="RefSeq" id="WP_348788712.1">
    <property type="nucleotide sequence ID" value="NZ_CP157390.1"/>
</dbReference>
<dbReference type="GO" id="GO:0016787">
    <property type="term" value="F:hydrolase activity"/>
    <property type="evidence" value="ECO:0007669"/>
    <property type="project" value="UniProtKB-KW"/>
</dbReference>